<protein>
    <submittedName>
        <fullName evidence="8">Fe2+ or Zn2+ uptake regulation protein</fullName>
    </submittedName>
</protein>
<dbReference type="Gene3D" id="3.30.1490.190">
    <property type="match status" value="1"/>
</dbReference>
<evidence type="ECO:0000313" key="8">
    <source>
        <dbReference type="EMBL" id="SEM18767.1"/>
    </source>
</evidence>
<dbReference type="InterPro" id="IPR043135">
    <property type="entry name" value="Fur_C"/>
</dbReference>
<dbReference type="GO" id="GO:0003700">
    <property type="term" value="F:DNA-binding transcription factor activity"/>
    <property type="evidence" value="ECO:0007669"/>
    <property type="project" value="InterPro"/>
</dbReference>
<gene>
    <name evidence="8" type="ORF">SAMN05192542_1365</name>
</gene>
<dbReference type="Pfam" id="PF01475">
    <property type="entry name" value="FUR"/>
    <property type="match status" value="1"/>
</dbReference>
<feature type="binding site" evidence="7">
    <location>
        <position position="219"/>
    </location>
    <ligand>
        <name>Zn(2+)</name>
        <dbReference type="ChEBI" id="CHEBI:29105"/>
    </ligand>
</feature>
<evidence type="ECO:0000256" key="6">
    <source>
        <dbReference type="ARBA" id="ARBA00023163"/>
    </source>
</evidence>
<dbReference type="SUPFAM" id="SSF46785">
    <property type="entry name" value="Winged helix' DNA-binding domain"/>
    <property type="match status" value="1"/>
</dbReference>
<dbReference type="STRING" id="416943.SAMN05445871_5585"/>
<evidence type="ECO:0000256" key="2">
    <source>
        <dbReference type="ARBA" id="ARBA00022491"/>
    </source>
</evidence>
<keyword evidence="4" id="KW-0805">Transcription regulation</keyword>
<dbReference type="Gene3D" id="1.10.10.10">
    <property type="entry name" value="Winged helix-like DNA-binding domain superfamily/Winged helix DNA-binding domain"/>
    <property type="match status" value="1"/>
</dbReference>
<evidence type="ECO:0000256" key="1">
    <source>
        <dbReference type="ARBA" id="ARBA00007957"/>
    </source>
</evidence>
<keyword evidence="6" id="KW-0804">Transcription</keyword>
<evidence type="ECO:0000256" key="4">
    <source>
        <dbReference type="ARBA" id="ARBA00023015"/>
    </source>
</evidence>
<evidence type="ECO:0000256" key="7">
    <source>
        <dbReference type="PIRSR" id="PIRSR602481-1"/>
    </source>
</evidence>
<accession>A0A1H7WCX2</accession>
<proteinExistence type="inferred from homology"/>
<dbReference type="GO" id="GO:1900376">
    <property type="term" value="P:regulation of secondary metabolite biosynthetic process"/>
    <property type="evidence" value="ECO:0007669"/>
    <property type="project" value="TreeGrafter"/>
</dbReference>
<dbReference type="EMBL" id="FOAJ01000036">
    <property type="protein sequence ID" value="SEM18767.1"/>
    <property type="molecule type" value="Genomic_DNA"/>
</dbReference>
<reference evidence="9" key="1">
    <citation type="submission" date="2016-10" db="EMBL/GenBank/DDBJ databases">
        <authorList>
            <person name="Varghese N."/>
            <person name="Submissions S."/>
        </authorList>
    </citation>
    <scope>NUCLEOTIDE SEQUENCE [LARGE SCALE GENOMIC DNA]</scope>
    <source>
        <strain evidence="9">LMG 26416</strain>
    </source>
</reference>
<dbReference type="CDD" id="cd07153">
    <property type="entry name" value="Fur_like"/>
    <property type="match status" value="1"/>
</dbReference>
<keyword evidence="2" id="KW-0678">Repressor</keyword>
<keyword evidence="7" id="KW-0479">Metal-binding</keyword>
<feature type="binding site" evidence="7">
    <location>
        <position position="216"/>
    </location>
    <ligand>
        <name>Zn(2+)</name>
        <dbReference type="ChEBI" id="CHEBI:29105"/>
    </ligand>
</feature>
<keyword evidence="9" id="KW-1185">Reference proteome</keyword>
<keyword evidence="3 7" id="KW-0862">Zinc</keyword>
<feature type="binding site" evidence="7">
    <location>
        <position position="259"/>
    </location>
    <ligand>
        <name>Zn(2+)</name>
        <dbReference type="ChEBI" id="CHEBI:29105"/>
    </ligand>
</feature>
<dbReference type="AlphaFoldDB" id="A0A1H7WCX2"/>
<dbReference type="Proteomes" id="UP000199120">
    <property type="component" value="Unassembled WGS sequence"/>
</dbReference>
<evidence type="ECO:0000256" key="5">
    <source>
        <dbReference type="ARBA" id="ARBA00023125"/>
    </source>
</evidence>
<dbReference type="InterPro" id="IPR036388">
    <property type="entry name" value="WH-like_DNA-bd_sf"/>
</dbReference>
<comment type="similarity">
    <text evidence="1">Belongs to the Fur family.</text>
</comment>
<feature type="binding site" evidence="7">
    <location>
        <position position="256"/>
    </location>
    <ligand>
        <name>Zn(2+)</name>
        <dbReference type="ChEBI" id="CHEBI:29105"/>
    </ligand>
</feature>
<dbReference type="PANTHER" id="PTHR33202:SF7">
    <property type="entry name" value="FERRIC UPTAKE REGULATION PROTEIN"/>
    <property type="match status" value="1"/>
</dbReference>
<dbReference type="InterPro" id="IPR002481">
    <property type="entry name" value="FUR"/>
</dbReference>
<comment type="cofactor">
    <cofactor evidence="7">
        <name>Zn(2+)</name>
        <dbReference type="ChEBI" id="CHEBI:29105"/>
    </cofactor>
    <text evidence="7">Binds 1 zinc ion per subunit.</text>
</comment>
<dbReference type="GO" id="GO:0000976">
    <property type="term" value="F:transcription cis-regulatory region binding"/>
    <property type="evidence" value="ECO:0007669"/>
    <property type="project" value="TreeGrafter"/>
</dbReference>
<dbReference type="GO" id="GO:0045892">
    <property type="term" value="P:negative regulation of DNA-templated transcription"/>
    <property type="evidence" value="ECO:0007669"/>
    <property type="project" value="TreeGrafter"/>
</dbReference>
<name>A0A1H7WCX2_9BURK</name>
<evidence type="ECO:0000313" key="9">
    <source>
        <dbReference type="Proteomes" id="UP000199120"/>
    </source>
</evidence>
<dbReference type="GO" id="GO:0008270">
    <property type="term" value="F:zinc ion binding"/>
    <property type="evidence" value="ECO:0007669"/>
    <property type="project" value="TreeGrafter"/>
</dbReference>
<dbReference type="InterPro" id="IPR036390">
    <property type="entry name" value="WH_DNA-bd_sf"/>
</dbReference>
<dbReference type="PANTHER" id="PTHR33202">
    <property type="entry name" value="ZINC UPTAKE REGULATION PROTEIN"/>
    <property type="match status" value="1"/>
</dbReference>
<evidence type="ECO:0000256" key="3">
    <source>
        <dbReference type="ARBA" id="ARBA00022833"/>
    </source>
</evidence>
<sequence length="270" mass="29803">MVRCLPLSGWNDSRALALDATQEMTARPCVRLVGYREPGANTGLAAMRLSAAAAFARTSFTPRGPKSFKPEIVGRAGLRNPYGEFGWNISGHGGMARRHFPDPHKQTLSFRRARCRRTSARHEMRTLYAELSRAGIRATASRIAVLKLFRDHPVEHFSADQIYRRLTHDEEPLSLASVYRILSQLLGAGLITCASLGDSRVVYELNRGEPHYHLVCNHCGAIHNVTDTTLNLAYQSIAAQHQFVYASASVVVFGACPDCQAARNQKARSG</sequence>
<keyword evidence="5" id="KW-0238">DNA-binding</keyword>
<organism evidence="8 9">
    <name type="scientific">Paraburkholderia caballeronis</name>
    <dbReference type="NCBI Taxonomy" id="416943"/>
    <lineage>
        <taxon>Bacteria</taxon>
        <taxon>Pseudomonadati</taxon>
        <taxon>Pseudomonadota</taxon>
        <taxon>Betaproteobacteria</taxon>
        <taxon>Burkholderiales</taxon>
        <taxon>Burkholderiaceae</taxon>
        <taxon>Paraburkholderia</taxon>
    </lineage>
</organism>